<dbReference type="SUPFAM" id="SSF46689">
    <property type="entry name" value="Homeodomain-like"/>
    <property type="match status" value="1"/>
</dbReference>
<dbReference type="InterPro" id="IPR009057">
    <property type="entry name" value="Homeodomain-like_sf"/>
</dbReference>
<dbReference type="InterPro" id="IPR011006">
    <property type="entry name" value="CheY-like_superfamily"/>
</dbReference>
<dbReference type="InterPro" id="IPR025662">
    <property type="entry name" value="Sigma_54_int_dom_ATP-bd_1"/>
</dbReference>
<dbReference type="Proteomes" id="UP001210678">
    <property type="component" value="Unassembled WGS sequence"/>
</dbReference>
<evidence type="ECO:0000259" key="8">
    <source>
        <dbReference type="PROSITE" id="PS50110"/>
    </source>
</evidence>
<feature type="domain" description="Response regulatory" evidence="8">
    <location>
        <begin position="23"/>
        <end position="137"/>
    </location>
</feature>
<dbReference type="SUPFAM" id="SSF52540">
    <property type="entry name" value="P-loop containing nucleoside triphosphate hydrolases"/>
    <property type="match status" value="1"/>
</dbReference>
<keyword evidence="2" id="KW-0067">ATP-binding</keyword>
<dbReference type="PROSITE" id="PS00675">
    <property type="entry name" value="SIGMA54_INTERACT_1"/>
    <property type="match status" value="1"/>
</dbReference>
<evidence type="ECO:0000256" key="2">
    <source>
        <dbReference type="ARBA" id="ARBA00022840"/>
    </source>
</evidence>
<dbReference type="InterPro" id="IPR025943">
    <property type="entry name" value="Sigma_54_int_dom_ATP-bd_2"/>
</dbReference>
<dbReference type="InterPro" id="IPR027417">
    <property type="entry name" value="P-loop_NTPase"/>
</dbReference>
<feature type="modified residue" description="4-aspartylphosphate" evidence="6">
    <location>
        <position position="72"/>
    </location>
</feature>
<proteinExistence type="predicted"/>
<dbReference type="PROSITE" id="PS00688">
    <property type="entry name" value="SIGMA54_INTERACT_3"/>
    <property type="match status" value="1"/>
</dbReference>
<dbReference type="Pfam" id="PF02954">
    <property type="entry name" value="HTH_8"/>
    <property type="match status" value="1"/>
</dbReference>
<dbReference type="Pfam" id="PF00158">
    <property type="entry name" value="Sigma54_activat"/>
    <property type="match status" value="1"/>
</dbReference>
<dbReference type="PANTHER" id="PTHR32071:SF91">
    <property type="entry name" value="TUNGSTATE-RESPONSIVE TWO COMPONENT SIGMA54-DEPENDENT SIGNAL TRANSDUCTION SYSTEM RESPONSE REGULATOR FIS FAMILY"/>
    <property type="match status" value="1"/>
</dbReference>
<dbReference type="PROSITE" id="PS50045">
    <property type="entry name" value="SIGMA54_INTERACT_4"/>
    <property type="match status" value="1"/>
</dbReference>
<dbReference type="Gene3D" id="1.10.8.60">
    <property type="match status" value="1"/>
</dbReference>
<dbReference type="Pfam" id="PF00072">
    <property type="entry name" value="Response_reg"/>
    <property type="match status" value="1"/>
</dbReference>
<dbReference type="SUPFAM" id="SSF52172">
    <property type="entry name" value="CheY-like"/>
    <property type="match status" value="1"/>
</dbReference>
<keyword evidence="1" id="KW-0547">Nucleotide-binding</keyword>
<protein>
    <submittedName>
        <fullName evidence="9">Sigma-54 dependent transcriptional regulator</fullName>
    </submittedName>
</protein>
<dbReference type="InterPro" id="IPR001789">
    <property type="entry name" value="Sig_transdc_resp-reg_receiver"/>
</dbReference>
<reference evidence="9 10" key="1">
    <citation type="submission" date="2023-01" db="EMBL/GenBank/DDBJ databases">
        <title>Vibrio sp. KJ40-1 sp.nov, isolated from marine algae.</title>
        <authorList>
            <person name="Butt M."/>
            <person name="Kim J.M.J."/>
            <person name="Jeon C.O.C."/>
        </authorList>
    </citation>
    <scope>NUCLEOTIDE SEQUENCE [LARGE SCALE GENOMIC DNA]</scope>
    <source>
        <strain evidence="9 10">KJ40-1</strain>
    </source>
</reference>
<dbReference type="Pfam" id="PF25601">
    <property type="entry name" value="AAA_lid_14"/>
    <property type="match status" value="1"/>
</dbReference>
<dbReference type="InterPro" id="IPR058031">
    <property type="entry name" value="AAA_lid_NorR"/>
</dbReference>
<comment type="caution">
    <text evidence="9">The sequence shown here is derived from an EMBL/GenBank/DDBJ whole genome shotgun (WGS) entry which is preliminary data.</text>
</comment>
<feature type="domain" description="Sigma-54 factor interaction" evidence="7">
    <location>
        <begin position="161"/>
        <end position="387"/>
    </location>
</feature>
<dbReference type="PROSITE" id="PS00676">
    <property type="entry name" value="SIGMA54_INTERACT_2"/>
    <property type="match status" value="1"/>
</dbReference>
<name>A0ABT4YR63_9VIBR</name>
<dbReference type="Gene3D" id="1.10.10.60">
    <property type="entry name" value="Homeodomain-like"/>
    <property type="match status" value="1"/>
</dbReference>
<dbReference type="Gene3D" id="3.40.50.300">
    <property type="entry name" value="P-loop containing nucleotide triphosphate hydrolases"/>
    <property type="match status" value="1"/>
</dbReference>
<evidence type="ECO:0000313" key="10">
    <source>
        <dbReference type="Proteomes" id="UP001210678"/>
    </source>
</evidence>
<keyword evidence="3" id="KW-0805">Transcription regulation</keyword>
<organism evidence="9 10">
    <name type="scientific">Vibrio algarum</name>
    <dbReference type="NCBI Taxonomy" id="3020714"/>
    <lineage>
        <taxon>Bacteria</taxon>
        <taxon>Pseudomonadati</taxon>
        <taxon>Pseudomonadota</taxon>
        <taxon>Gammaproteobacteria</taxon>
        <taxon>Vibrionales</taxon>
        <taxon>Vibrionaceae</taxon>
        <taxon>Vibrio</taxon>
    </lineage>
</organism>
<dbReference type="CDD" id="cd00009">
    <property type="entry name" value="AAA"/>
    <property type="match status" value="1"/>
</dbReference>
<evidence type="ECO:0000256" key="3">
    <source>
        <dbReference type="ARBA" id="ARBA00023015"/>
    </source>
</evidence>
<dbReference type="InterPro" id="IPR025944">
    <property type="entry name" value="Sigma_54_int_dom_CS"/>
</dbReference>
<keyword evidence="4" id="KW-0238">DNA-binding</keyword>
<evidence type="ECO:0000256" key="1">
    <source>
        <dbReference type="ARBA" id="ARBA00022741"/>
    </source>
</evidence>
<keyword evidence="10" id="KW-1185">Reference proteome</keyword>
<dbReference type="RefSeq" id="WP_272135590.1">
    <property type="nucleotide sequence ID" value="NZ_JAQLOI010000001.1"/>
</dbReference>
<dbReference type="InterPro" id="IPR002078">
    <property type="entry name" value="Sigma_54_int"/>
</dbReference>
<evidence type="ECO:0000256" key="6">
    <source>
        <dbReference type="PROSITE-ProRule" id="PRU00169"/>
    </source>
</evidence>
<dbReference type="SMART" id="SM00382">
    <property type="entry name" value="AAA"/>
    <property type="match status" value="1"/>
</dbReference>
<dbReference type="InterPro" id="IPR003593">
    <property type="entry name" value="AAA+_ATPase"/>
</dbReference>
<gene>
    <name evidence="9" type="ORF">PGX00_09490</name>
</gene>
<dbReference type="Gene3D" id="3.40.50.2300">
    <property type="match status" value="1"/>
</dbReference>
<evidence type="ECO:0000256" key="4">
    <source>
        <dbReference type="ARBA" id="ARBA00023125"/>
    </source>
</evidence>
<evidence type="ECO:0000313" key="9">
    <source>
        <dbReference type="EMBL" id="MDB1123870.1"/>
    </source>
</evidence>
<dbReference type="InterPro" id="IPR002197">
    <property type="entry name" value="HTH_Fis"/>
</dbReference>
<dbReference type="CDD" id="cd00156">
    <property type="entry name" value="REC"/>
    <property type="match status" value="1"/>
</dbReference>
<accession>A0ABT4YR63</accession>
<sequence>MPTTSKYTTDHTTPIDIQYQGISILVVDDDPGICELLQKALRKLFQQIDTALSVSQAEQLRLKNQYDVIMLDINLPDRSGIDWYEVFEDSADSTDVIFITGYANLQTAIKALKLGASDFILKPFNLDQIYTAVKRCVDNRVQKRINTALKRDALRYQSDTLIGNSKQSRTLNKQINQYAPSKAAVLIQGESGTGKELVARELHLRSERNGAFAPLNCGGMDATNLANELFGYCNPMGAGECREGLLRLANGGTLFLDEVSELPASIQSALLRVLEEQVVRPLGANRVFTTDVRIISATNKDLKKQVENGEFRQDLYFRLNVLSIYVTPLRERTSDLIQLIPYFAKTLAREQGVTAPEWHAYEIDSLNGYHWPGNIRELRNLIERSILTGKPLSYHWQEISKDVIPRQQMMKISSNTGSISLPMLTEHDTNGYPDDWEIKAVEKAHIIKVVDVCDGNKTAASKKLKISRKTLDRKFKEWSS</sequence>
<dbReference type="PROSITE" id="PS50110">
    <property type="entry name" value="RESPONSE_REGULATORY"/>
    <property type="match status" value="1"/>
</dbReference>
<evidence type="ECO:0000256" key="5">
    <source>
        <dbReference type="ARBA" id="ARBA00023163"/>
    </source>
</evidence>
<keyword evidence="6" id="KW-0597">Phosphoprotein</keyword>
<keyword evidence="5" id="KW-0804">Transcription</keyword>
<dbReference type="PANTHER" id="PTHR32071">
    <property type="entry name" value="TRANSCRIPTIONAL REGULATORY PROTEIN"/>
    <property type="match status" value="1"/>
</dbReference>
<dbReference type="SMART" id="SM00448">
    <property type="entry name" value="REC"/>
    <property type="match status" value="1"/>
</dbReference>
<dbReference type="EMBL" id="JAQLOI010000001">
    <property type="protein sequence ID" value="MDB1123870.1"/>
    <property type="molecule type" value="Genomic_DNA"/>
</dbReference>
<evidence type="ECO:0000259" key="7">
    <source>
        <dbReference type="PROSITE" id="PS50045"/>
    </source>
</evidence>